<evidence type="ECO:0000313" key="11">
    <source>
        <dbReference type="EMBL" id="MDJ1185343.1"/>
    </source>
</evidence>
<keyword evidence="4 10" id="KW-0444">Lipid biosynthesis</keyword>
<dbReference type="Pfam" id="PF02684">
    <property type="entry name" value="LpxB"/>
    <property type="match status" value="1"/>
</dbReference>
<evidence type="ECO:0000256" key="8">
    <source>
        <dbReference type="ARBA" id="ARBA00023098"/>
    </source>
</evidence>
<comment type="caution">
    <text evidence="11">The sequence shown here is derived from an EMBL/GenBank/DDBJ whole genome shotgun (WGS) entry which is preliminary data.</text>
</comment>
<evidence type="ECO:0000256" key="5">
    <source>
        <dbReference type="ARBA" id="ARBA00022556"/>
    </source>
</evidence>
<dbReference type="InterPro" id="IPR003835">
    <property type="entry name" value="Glyco_trans_19"/>
</dbReference>
<comment type="catalytic activity">
    <reaction evidence="9 10">
        <text>a lipid X + a UDP-2-N,3-O-bis[(3R)-3-hydroxyacyl]-alpha-D-glucosamine = a lipid A disaccharide + UDP + H(+)</text>
        <dbReference type="Rhea" id="RHEA:67828"/>
        <dbReference type="ChEBI" id="CHEBI:15378"/>
        <dbReference type="ChEBI" id="CHEBI:58223"/>
        <dbReference type="ChEBI" id="CHEBI:137748"/>
        <dbReference type="ChEBI" id="CHEBI:176338"/>
        <dbReference type="ChEBI" id="CHEBI:176343"/>
        <dbReference type="EC" id="2.4.1.182"/>
    </reaction>
</comment>
<dbReference type="EC" id="2.4.1.182" evidence="2 10"/>
<keyword evidence="7 10" id="KW-0808">Transferase</keyword>
<evidence type="ECO:0000256" key="7">
    <source>
        <dbReference type="ARBA" id="ARBA00022679"/>
    </source>
</evidence>
<evidence type="ECO:0000256" key="10">
    <source>
        <dbReference type="HAMAP-Rule" id="MF_00392"/>
    </source>
</evidence>
<comment type="function">
    <text evidence="1 10">Condensation of UDP-2,3-diacylglucosamine and 2,3-diacylglucosamine-1-phosphate to form lipid A disaccharide, a precursor of lipid A, a phosphorylated glycolipid that anchors the lipopolysaccharide to the outer membrane of the cell.</text>
</comment>
<evidence type="ECO:0000256" key="1">
    <source>
        <dbReference type="ARBA" id="ARBA00002056"/>
    </source>
</evidence>
<evidence type="ECO:0000256" key="6">
    <source>
        <dbReference type="ARBA" id="ARBA00022676"/>
    </source>
</evidence>
<evidence type="ECO:0000256" key="4">
    <source>
        <dbReference type="ARBA" id="ARBA00022516"/>
    </source>
</evidence>
<dbReference type="NCBIfam" id="TIGR00215">
    <property type="entry name" value="lpxB"/>
    <property type="match status" value="1"/>
</dbReference>
<dbReference type="PANTHER" id="PTHR30372">
    <property type="entry name" value="LIPID-A-DISACCHARIDE SYNTHASE"/>
    <property type="match status" value="1"/>
</dbReference>
<dbReference type="HAMAP" id="MF_00392">
    <property type="entry name" value="LpxB"/>
    <property type="match status" value="1"/>
</dbReference>
<keyword evidence="12" id="KW-1185">Reference proteome</keyword>
<proteinExistence type="inferred from homology"/>
<keyword evidence="5 10" id="KW-0441">Lipid A biosynthesis</keyword>
<accession>A0ABT7C1K7</accession>
<reference evidence="11 12" key="1">
    <citation type="submission" date="2023-01" db="EMBL/GenBank/DDBJ databases">
        <title>Novel diversity within Roseofilum (Cyanobacteria; Desertifilaceae) from marine benthic mats with descriptions of four novel species.</title>
        <authorList>
            <person name="Wang Y."/>
            <person name="Berthold D.E."/>
            <person name="Hu J."/>
            <person name="Lefler F.W."/>
            <person name="Laughinghouse H.D. IV."/>
        </authorList>
    </citation>
    <scope>NUCLEOTIDE SEQUENCE [LARGE SCALE GENOMIC DNA]</scope>
    <source>
        <strain evidence="11 12">BLCC-M143</strain>
    </source>
</reference>
<name>A0ABT7C1K7_9CYAN</name>
<evidence type="ECO:0000313" key="12">
    <source>
        <dbReference type="Proteomes" id="UP001232992"/>
    </source>
</evidence>
<evidence type="ECO:0000256" key="3">
    <source>
        <dbReference type="ARBA" id="ARBA00020902"/>
    </source>
</evidence>
<comment type="similarity">
    <text evidence="10">Belongs to the LpxB family.</text>
</comment>
<gene>
    <name evidence="10 11" type="primary">lpxB</name>
    <name evidence="11" type="ORF">PMH09_19325</name>
</gene>
<dbReference type="PANTHER" id="PTHR30372:SF4">
    <property type="entry name" value="LIPID-A-DISACCHARIDE SYNTHASE, MITOCHONDRIAL-RELATED"/>
    <property type="match status" value="1"/>
</dbReference>
<dbReference type="RefSeq" id="WP_283759987.1">
    <property type="nucleotide sequence ID" value="NZ_JAQOSQ010000031.1"/>
</dbReference>
<evidence type="ECO:0000256" key="9">
    <source>
        <dbReference type="ARBA" id="ARBA00048975"/>
    </source>
</evidence>
<sequence length="400" mass="44535">MTTIFISTGEVSGDLQGALLIEALHRHSAEIGDELQISALGGWRMEKAGATLLGETTGIGSVGILEALPFVLPMLKMQEDVKSHLRQNPPDLIILLDHMGSNLRLGKFVRHHLPQVPIVYYIAPQLWIWSQNKRDTQTFVEITDLLLAIFPEEERYFREYGVNVDWVGHPLIDRMKEFPSRSEARATLGIADDEKAIALMPASRRQELTYLLPVMFAVAQQIQSQLPGVRFWIPLSLAEFREPIERAIADFGLRATVAIDRTSEALAAADLAIAKSGTVNLELALLDIPQVVMYRLSPFTAWIARHILKLSLPYVAPPNLVEMKPIVPEFLQDDAIPDKVAATALELLVNPQPRAKMLQGYRDMRQALGDGGVCDRAAKAIFQFLDSHRSAKIPVNVDSK</sequence>
<comment type="pathway">
    <text evidence="10">Bacterial outer membrane biogenesis; LPS lipid A biosynthesis.</text>
</comment>
<protein>
    <recommendedName>
        <fullName evidence="3 10">Lipid-A-disaccharide synthase</fullName>
        <ecNumber evidence="2 10">2.4.1.182</ecNumber>
    </recommendedName>
</protein>
<keyword evidence="6 10" id="KW-0328">Glycosyltransferase</keyword>
<dbReference type="SUPFAM" id="SSF53756">
    <property type="entry name" value="UDP-Glycosyltransferase/glycogen phosphorylase"/>
    <property type="match status" value="1"/>
</dbReference>
<dbReference type="EMBL" id="JAQOSQ010000031">
    <property type="protein sequence ID" value="MDJ1185343.1"/>
    <property type="molecule type" value="Genomic_DNA"/>
</dbReference>
<dbReference type="Proteomes" id="UP001232992">
    <property type="component" value="Unassembled WGS sequence"/>
</dbReference>
<dbReference type="GO" id="GO:0008915">
    <property type="term" value="F:lipid-A-disaccharide synthase activity"/>
    <property type="evidence" value="ECO:0007669"/>
    <property type="project" value="UniProtKB-EC"/>
</dbReference>
<organism evidence="11 12">
    <name type="scientific">Roseofilum casamattae BLCC-M143</name>
    <dbReference type="NCBI Taxonomy" id="3022442"/>
    <lineage>
        <taxon>Bacteria</taxon>
        <taxon>Bacillati</taxon>
        <taxon>Cyanobacteriota</taxon>
        <taxon>Cyanophyceae</taxon>
        <taxon>Desertifilales</taxon>
        <taxon>Desertifilaceae</taxon>
        <taxon>Roseofilum</taxon>
        <taxon>Roseofilum casamattae</taxon>
    </lineage>
</organism>
<evidence type="ECO:0000256" key="2">
    <source>
        <dbReference type="ARBA" id="ARBA00012687"/>
    </source>
</evidence>
<keyword evidence="8 10" id="KW-0443">Lipid metabolism</keyword>